<dbReference type="RefSeq" id="WP_046495063.1">
    <property type="nucleotide sequence ID" value="NZ_CGIH01000004.1"/>
</dbReference>
<name>A0A0E4GB59_9FIRM</name>
<dbReference type="STRING" id="690567.1039"/>
<reference evidence="2 3" key="1">
    <citation type="submission" date="2015-03" db="EMBL/GenBank/DDBJ databases">
        <authorList>
            <person name="Strepis Nikolaos"/>
        </authorList>
    </citation>
    <scope>NUCLEOTIDE SEQUENCE [LARGE SCALE GENOMIC DNA]</scope>
    <source>
        <strain evidence="2 3">OL-4</strain>
    </source>
</reference>
<sequence length="93" mass="10728">MHISKFDSINGVPDETQIEAWAEGYFHNLLNMFNAFFTQVSVAEAVERMSKIPFDQLIREALEGENEVIIEKAVAVVNEKVEMELEFMRAYLD</sequence>
<dbReference type="EMBL" id="CGIH01000018">
    <property type="protein sequence ID" value="CFX33486.1"/>
    <property type="molecule type" value="Genomic_DNA"/>
</dbReference>
<dbReference type="EMBL" id="CGIH01000004">
    <property type="protein sequence ID" value="CFX06285.1"/>
    <property type="molecule type" value="Genomic_DNA"/>
</dbReference>
<dbReference type="AlphaFoldDB" id="A0A0E4GB59"/>
<evidence type="ECO:0000313" key="2">
    <source>
        <dbReference type="EMBL" id="CFX33486.1"/>
    </source>
</evidence>
<proteinExistence type="predicted"/>
<evidence type="ECO:0000313" key="3">
    <source>
        <dbReference type="Proteomes" id="UP000045545"/>
    </source>
</evidence>
<dbReference type="Proteomes" id="UP000045545">
    <property type="component" value="Unassembled WGS sequence"/>
</dbReference>
<organism evidence="2 3">
    <name type="scientific">Syntrophomonas zehnderi OL-4</name>
    <dbReference type="NCBI Taxonomy" id="690567"/>
    <lineage>
        <taxon>Bacteria</taxon>
        <taxon>Bacillati</taxon>
        <taxon>Bacillota</taxon>
        <taxon>Clostridia</taxon>
        <taxon>Eubacteriales</taxon>
        <taxon>Syntrophomonadaceae</taxon>
        <taxon>Syntrophomonas</taxon>
    </lineage>
</organism>
<gene>
    <name evidence="2" type="ORF">1039</name>
    <name evidence="1" type="ORF">352</name>
</gene>
<protein>
    <submittedName>
        <fullName evidence="2">Uncharacterized</fullName>
    </submittedName>
</protein>
<accession>A0A0E4GB59</accession>
<evidence type="ECO:0000313" key="1">
    <source>
        <dbReference type="EMBL" id="CFX06285.1"/>
    </source>
</evidence>
<keyword evidence="3" id="KW-1185">Reference proteome</keyword>
<dbReference type="OrthoDB" id="2083581at2"/>